<dbReference type="InterPro" id="IPR036554">
    <property type="entry name" value="GHMP_kinase_C_sf"/>
</dbReference>
<dbReference type="PANTHER" id="PTHR10457">
    <property type="entry name" value="MEVALONATE KINASE/GALACTOKINASE"/>
    <property type="match status" value="1"/>
</dbReference>
<keyword evidence="16" id="KW-1185">Reference proteome</keyword>
<dbReference type="InterPro" id="IPR006203">
    <property type="entry name" value="GHMP_knse_ATP-bd_CS"/>
</dbReference>
<evidence type="ECO:0000256" key="7">
    <source>
        <dbReference type="ARBA" id="ARBA00022840"/>
    </source>
</evidence>
<evidence type="ECO:0000256" key="5">
    <source>
        <dbReference type="ARBA" id="ARBA00022741"/>
    </source>
</evidence>
<evidence type="ECO:0000256" key="8">
    <source>
        <dbReference type="ARBA" id="ARBA00022842"/>
    </source>
</evidence>
<dbReference type="PRINTS" id="PR00959">
    <property type="entry name" value="MEVGALKINASE"/>
</dbReference>
<evidence type="ECO:0000313" key="16">
    <source>
        <dbReference type="Proteomes" id="UP000594459"/>
    </source>
</evidence>
<evidence type="ECO:0000256" key="1">
    <source>
        <dbReference type="ARBA" id="ARBA00006566"/>
    </source>
</evidence>
<dbReference type="InterPro" id="IPR019741">
    <property type="entry name" value="Galactokinase_CS"/>
</dbReference>
<keyword evidence="3 15" id="KW-0808">Transferase</keyword>
<dbReference type="PROSITE" id="PS00627">
    <property type="entry name" value="GHMP_KINASES_ATP"/>
    <property type="match status" value="1"/>
</dbReference>
<dbReference type="PIRSF" id="PIRSF000530">
    <property type="entry name" value="Galactokinase"/>
    <property type="match status" value="1"/>
</dbReference>
<protein>
    <recommendedName>
        <fullName evidence="11">Galactokinase</fullName>
        <ecNumber evidence="11">2.7.1.6</ecNumber>
    </recommendedName>
</protein>
<dbReference type="KEGG" id="qso:IRL76_00825"/>
<evidence type="ECO:0000256" key="9">
    <source>
        <dbReference type="ARBA" id="ARBA00023144"/>
    </source>
</evidence>
<dbReference type="PANTHER" id="PTHR10457:SF7">
    <property type="entry name" value="GALACTOKINASE-RELATED"/>
    <property type="match status" value="1"/>
</dbReference>
<dbReference type="FunFam" id="3.30.70.890:FF:000001">
    <property type="entry name" value="Galactokinase"/>
    <property type="match status" value="1"/>
</dbReference>
<evidence type="ECO:0000256" key="4">
    <source>
        <dbReference type="ARBA" id="ARBA00022723"/>
    </source>
</evidence>
<evidence type="ECO:0000256" key="11">
    <source>
        <dbReference type="NCBIfam" id="TIGR00131"/>
    </source>
</evidence>
<dbReference type="EMBL" id="CP064654">
    <property type="protein sequence ID" value="QPC99161.1"/>
    <property type="molecule type" value="Genomic_DNA"/>
</dbReference>
<evidence type="ECO:0000256" key="2">
    <source>
        <dbReference type="ARBA" id="ARBA00022490"/>
    </source>
</evidence>
<feature type="domain" description="GHMP kinase N-terminal" evidence="12">
    <location>
        <begin position="101"/>
        <end position="177"/>
    </location>
</feature>
<feature type="domain" description="Galactokinase N-terminal" evidence="14">
    <location>
        <begin position="12"/>
        <end position="59"/>
    </location>
</feature>
<evidence type="ECO:0000259" key="12">
    <source>
        <dbReference type="Pfam" id="PF00288"/>
    </source>
</evidence>
<dbReference type="InterPro" id="IPR014721">
    <property type="entry name" value="Ribsml_uS5_D2-typ_fold_subgr"/>
</dbReference>
<keyword evidence="4" id="KW-0479">Metal-binding</keyword>
<dbReference type="PROSITE" id="PS00106">
    <property type="entry name" value="GALACTOKINASE"/>
    <property type="match status" value="1"/>
</dbReference>
<feature type="domain" description="GHMP kinase C-terminal" evidence="13">
    <location>
        <begin position="273"/>
        <end position="338"/>
    </location>
</feature>
<dbReference type="InterPro" id="IPR000705">
    <property type="entry name" value="Galactokinase"/>
</dbReference>
<keyword evidence="5" id="KW-0547">Nucleotide-binding</keyword>
<evidence type="ECO:0000256" key="6">
    <source>
        <dbReference type="ARBA" id="ARBA00022777"/>
    </source>
</evidence>
<gene>
    <name evidence="15" type="primary">galK</name>
    <name evidence="15" type="ORF">IRL76_00825</name>
</gene>
<keyword evidence="8" id="KW-0460">Magnesium</keyword>
<dbReference type="Pfam" id="PF10509">
    <property type="entry name" value="GalKase_gal_bdg"/>
    <property type="match status" value="1"/>
</dbReference>
<keyword evidence="2" id="KW-0963">Cytoplasm</keyword>
<dbReference type="Gene3D" id="3.30.230.10">
    <property type="match status" value="1"/>
</dbReference>
<dbReference type="RefSeq" id="WP_200982269.1">
    <property type="nucleotide sequence ID" value="NZ_CP064654.1"/>
</dbReference>
<dbReference type="FunFam" id="3.30.230.10:FF:000017">
    <property type="entry name" value="Galactokinase"/>
    <property type="match status" value="1"/>
</dbReference>
<dbReference type="SUPFAM" id="SSF54211">
    <property type="entry name" value="Ribosomal protein S5 domain 2-like"/>
    <property type="match status" value="1"/>
</dbReference>
<dbReference type="GO" id="GO:0046872">
    <property type="term" value="F:metal ion binding"/>
    <property type="evidence" value="ECO:0007669"/>
    <property type="project" value="UniProtKB-KW"/>
</dbReference>
<keyword evidence="10" id="KW-0119">Carbohydrate metabolism</keyword>
<dbReference type="Pfam" id="PF08544">
    <property type="entry name" value="GHMP_kinases_C"/>
    <property type="match status" value="1"/>
</dbReference>
<dbReference type="NCBIfam" id="TIGR00131">
    <property type="entry name" value="gal_kin"/>
    <property type="match status" value="1"/>
</dbReference>
<dbReference type="InterPro" id="IPR006204">
    <property type="entry name" value="GHMP_kinase_N_dom"/>
</dbReference>
<dbReference type="GO" id="GO:0004335">
    <property type="term" value="F:galactokinase activity"/>
    <property type="evidence" value="ECO:0007669"/>
    <property type="project" value="UniProtKB-UniRule"/>
</dbReference>
<keyword evidence="7" id="KW-0067">ATP-binding</keyword>
<dbReference type="EC" id="2.7.1.6" evidence="11"/>
<dbReference type="Gene3D" id="3.30.70.890">
    <property type="entry name" value="GHMP kinase, C-terminal domain"/>
    <property type="match status" value="1"/>
</dbReference>
<evidence type="ECO:0000259" key="14">
    <source>
        <dbReference type="Pfam" id="PF10509"/>
    </source>
</evidence>
<dbReference type="Proteomes" id="UP000594459">
    <property type="component" value="Chromosome"/>
</dbReference>
<dbReference type="GO" id="GO:0005524">
    <property type="term" value="F:ATP binding"/>
    <property type="evidence" value="ECO:0007669"/>
    <property type="project" value="UniProtKB-UniRule"/>
</dbReference>
<dbReference type="InterPro" id="IPR019539">
    <property type="entry name" value="GalKase_N"/>
</dbReference>
<dbReference type="SUPFAM" id="SSF55060">
    <property type="entry name" value="GHMP Kinase, C-terminal domain"/>
    <property type="match status" value="1"/>
</dbReference>
<dbReference type="PRINTS" id="PR00473">
    <property type="entry name" value="GALCTOKINASE"/>
</dbReference>
<comment type="similarity">
    <text evidence="1">Belongs to the GHMP kinase family. GalK subfamily.</text>
</comment>
<dbReference type="AlphaFoldDB" id="A0A7S8F4T0"/>
<evidence type="ECO:0000259" key="13">
    <source>
        <dbReference type="Pfam" id="PF08544"/>
    </source>
</evidence>
<organism evidence="15 16">
    <name type="scientific">Qipengyuania soli</name>
    <dbReference type="NCBI Taxonomy" id="2782568"/>
    <lineage>
        <taxon>Bacteria</taxon>
        <taxon>Pseudomonadati</taxon>
        <taxon>Pseudomonadota</taxon>
        <taxon>Alphaproteobacteria</taxon>
        <taxon>Sphingomonadales</taxon>
        <taxon>Erythrobacteraceae</taxon>
        <taxon>Qipengyuania</taxon>
    </lineage>
</organism>
<dbReference type="InterPro" id="IPR013750">
    <property type="entry name" value="GHMP_kinase_C_dom"/>
</dbReference>
<keyword evidence="9" id="KW-0299">Galactose metabolism</keyword>
<evidence type="ECO:0000313" key="15">
    <source>
        <dbReference type="EMBL" id="QPC99161.1"/>
    </source>
</evidence>
<dbReference type="Pfam" id="PF00288">
    <property type="entry name" value="GHMP_kinases_N"/>
    <property type="match status" value="1"/>
</dbReference>
<proteinExistence type="inferred from homology"/>
<sequence length="358" mass="37608">MSAELKDKAARLFAERFGTDPEGVVFAPGRVNLIGEHVDYNEGLVLPMPVREGTAIAWARSEGTEFEVVAADFGEEDSFAVPPGKPDEVDWRSYVRGMVAESGLAAGGMRMLVTGDLPRGSGLSSSASLCVAVGCALAEASGREASPVELAQAAQRTEHQWAEVACGIMDQMAVAAGEPGHAMLLDCRDLGFSLHRLPEDWAVVVTESGVTRGLIDGEYNARRAQCEAAARALGVASLRDASMADVEASGLDDLTRRRALHVVDEIARTRAAADALGRSDLAAFGAILRKGHASLRDLFEVSVPAVDAVVEELQSVIGAQGGARMTGGGFGGAVVAVLAAERLGELERQTGRSFLRVH</sequence>
<reference evidence="15 16" key="1">
    <citation type="submission" date="2020-11" db="EMBL/GenBank/DDBJ databases">
        <title>The genome sequence of Erythrobacter sp. 6D36.</title>
        <authorList>
            <person name="Liu Y."/>
        </authorList>
    </citation>
    <scope>NUCLEOTIDE SEQUENCE [LARGE SCALE GENOMIC DNA]</scope>
    <source>
        <strain evidence="15 16">6D36</strain>
    </source>
</reference>
<evidence type="ECO:0000256" key="10">
    <source>
        <dbReference type="ARBA" id="ARBA00023277"/>
    </source>
</evidence>
<name>A0A7S8F4T0_9SPHN</name>
<evidence type="ECO:0000256" key="3">
    <source>
        <dbReference type="ARBA" id="ARBA00022679"/>
    </source>
</evidence>
<dbReference type="InterPro" id="IPR006206">
    <property type="entry name" value="Mevalonate/galactokinase"/>
</dbReference>
<keyword evidence="6 15" id="KW-0418">Kinase</keyword>
<accession>A0A7S8F4T0</accession>
<dbReference type="GO" id="GO:0006012">
    <property type="term" value="P:galactose metabolic process"/>
    <property type="evidence" value="ECO:0007669"/>
    <property type="project" value="UniProtKB-UniRule"/>
</dbReference>
<dbReference type="GO" id="GO:0005829">
    <property type="term" value="C:cytosol"/>
    <property type="evidence" value="ECO:0007669"/>
    <property type="project" value="TreeGrafter"/>
</dbReference>
<dbReference type="InterPro" id="IPR020568">
    <property type="entry name" value="Ribosomal_Su5_D2-typ_SF"/>
</dbReference>